<comment type="similarity">
    <text evidence="2">Belongs to the purine-cytosine permease (2.A.39) family.</text>
</comment>
<feature type="transmembrane region" description="Helical" evidence="7">
    <location>
        <begin position="198"/>
        <end position="220"/>
    </location>
</feature>
<sequence>MGFVSLKNVVKRVDNSGDDSDIGTSTWYNKDLVPARPELRRWKAHTYVSFWWASSFNQAEWAAGASLIAVGLTFRQSMACAVLGAMLSAVAMVVTARPGALVHVGYPPLLRSSFGMWGSRVFVALRGGVAIIWFGVQSYFASELLDVAFRCIFGHKWTDIPNHLPANAEITSRGLVAFLLIWLAQGPFILIHPSKIHWLWPLKALIIPPAIFGFFIWAVTQAGSDWGTFNTNVTAAPAKGAALGWAIMSGINTVMGTLSPMILNQPDIARYARRPRDAGWPQGLSMLVIKTLIFFLAMSTACALEVLYGKAYWNMWDQLNAVLDAHWTAKSRTGCFFVAFSMCLGTIGTNLSANSIPFGADMAGTFPRHLTIVRGQIVVWILGFAIVPWKFLTSAAKFITFLGSYTVLVGAILGPMIVDYYVVRRGKCVFVCVNDLIVLDDFSSVHVPSLYDGSRGSLYWFWGGFNLRAIAAWCVGTGLTISGIAAGFTPGSVNSASVDLYSLGWLLSVVASGTTHYVLNRLFPVPIAPRDRPSGAQPFEYLAKKEGFYDEDLPWDVTAGPATIVDTPSVSDEDSVKKFEEESKEAGV</sequence>
<feature type="transmembrane region" description="Helical" evidence="7">
    <location>
        <begin position="465"/>
        <end position="488"/>
    </location>
</feature>
<feature type="transmembrane region" description="Helical" evidence="7">
    <location>
        <begin position="329"/>
        <end position="351"/>
    </location>
</feature>
<reference evidence="8" key="1">
    <citation type="submission" date="2023-11" db="EMBL/GenBank/DDBJ databases">
        <authorList>
            <person name="De Vega J J."/>
            <person name="De Vega J J."/>
        </authorList>
    </citation>
    <scope>NUCLEOTIDE SEQUENCE</scope>
</reference>
<feature type="transmembrane region" description="Helical" evidence="7">
    <location>
        <begin position="117"/>
        <end position="136"/>
    </location>
</feature>
<dbReference type="GO" id="GO:0005886">
    <property type="term" value="C:plasma membrane"/>
    <property type="evidence" value="ECO:0007669"/>
    <property type="project" value="TreeGrafter"/>
</dbReference>
<keyword evidence="9" id="KW-1185">Reference proteome</keyword>
<dbReference type="AlphaFoldDB" id="A0AAD2K0T1"/>
<feature type="region of interest" description="Disordered" evidence="6">
    <location>
        <begin position="564"/>
        <end position="588"/>
    </location>
</feature>
<evidence type="ECO:0000256" key="5">
    <source>
        <dbReference type="ARBA" id="ARBA00023136"/>
    </source>
</evidence>
<organism evidence="8 9">
    <name type="scientific">Mycena citricolor</name>
    <dbReference type="NCBI Taxonomy" id="2018698"/>
    <lineage>
        <taxon>Eukaryota</taxon>
        <taxon>Fungi</taxon>
        <taxon>Dikarya</taxon>
        <taxon>Basidiomycota</taxon>
        <taxon>Agaricomycotina</taxon>
        <taxon>Agaricomycetes</taxon>
        <taxon>Agaricomycetidae</taxon>
        <taxon>Agaricales</taxon>
        <taxon>Marasmiineae</taxon>
        <taxon>Mycenaceae</taxon>
        <taxon>Mycena</taxon>
    </lineage>
</organism>
<feature type="transmembrane region" description="Helical" evidence="7">
    <location>
        <begin position="398"/>
        <end position="418"/>
    </location>
</feature>
<gene>
    <name evidence="8" type="ORF">MYCIT1_LOCUS18367</name>
</gene>
<dbReference type="PANTHER" id="PTHR30618:SF0">
    <property type="entry name" value="PURINE-URACIL PERMEASE NCS1"/>
    <property type="match status" value="1"/>
</dbReference>
<dbReference type="CDD" id="cd11482">
    <property type="entry name" value="SLC-NCS1sbd_NRT1-like"/>
    <property type="match status" value="1"/>
</dbReference>
<keyword evidence="4 7" id="KW-1133">Transmembrane helix</keyword>
<feature type="transmembrane region" description="Helical" evidence="7">
    <location>
        <begin position="170"/>
        <end position="191"/>
    </location>
</feature>
<dbReference type="InterPro" id="IPR045225">
    <property type="entry name" value="Uracil/uridine/allantoin_perm"/>
</dbReference>
<evidence type="ECO:0000256" key="3">
    <source>
        <dbReference type="ARBA" id="ARBA00022692"/>
    </source>
</evidence>
<dbReference type="GO" id="GO:0015205">
    <property type="term" value="F:nucleobase transmembrane transporter activity"/>
    <property type="evidence" value="ECO:0007669"/>
    <property type="project" value="TreeGrafter"/>
</dbReference>
<evidence type="ECO:0000256" key="1">
    <source>
        <dbReference type="ARBA" id="ARBA00004141"/>
    </source>
</evidence>
<keyword evidence="3 7" id="KW-0812">Transmembrane</keyword>
<dbReference type="Proteomes" id="UP001295794">
    <property type="component" value="Unassembled WGS sequence"/>
</dbReference>
<name>A0AAD2K0T1_9AGAR</name>
<evidence type="ECO:0000256" key="4">
    <source>
        <dbReference type="ARBA" id="ARBA00022989"/>
    </source>
</evidence>
<protein>
    <recommendedName>
        <fullName evidence="10">Allantoin permease</fullName>
    </recommendedName>
</protein>
<dbReference type="EMBL" id="CAVNYO010000183">
    <property type="protein sequence ID" value="CAK5272607.1"/>
    <property type="molecule type" value="Genomic_DNA"/>
</dbReference>
<evidence type="ECO:0008006" key="10">
    <source>
        <dbReference type="Google" id="ProtNLM"/>
    </source>
</evidence>
<feature type="compositionally biased region" description="Basic and acidic residues" evidence="6">
    <location>
        <begin position="574"/>
        <end position="588"/>
    </location>
</feature>
<comment type="caution">
    <text evidence="8">The sequence shown here is derived from an EMBL/GenBank/DDBJ whole genome shotgun (WGS) entry which is preliminary data.</text>
</comment>
<feature type="transmembrane region" description="Helical" evidence="7">
    <location>
        <begin position="240"/>
        <end position="263"/>
    </location>
</feature>
<dbReference type="Gene3D" id="1.10.4160.10">
    <property type="entry name" value="Hydantoin permease"/>
    <property type="match status" value="1"/>
</dbReference>
<evidence type="ECO:0000313" key="9">
    <source>
        <dbReference type="Proteomes" id="UP001295794"/>
    </source>
</evidence>
<feature type="transmembrane region" description="Helical" evidence="7">
    <location>
        <begin position="284"/>
        <end position="309"/>
    </location>
</feature>
<evidence type="ECO:0000256" key="7">
    <source>
        <dbReference type="SAM" id="Phobius"/>
    </source>
</evidence>
<evidence type="ECO:0000256" key="2">
    <source>
        <dbReference type="ARBA" id="ARBA00008974"/>
    </source>
</evidence>
<feature type="transmembrane region" description="Helical" evidence="7">
    <location>
        <begin position="372"/>
        <end position="392"/>
    </location>
</feature>
<dbReference type="InterPro" id="IPR001248">
    <property type="entry name" value="Pur-cyt_permease"/>
</dbReference>
<proteinExistence type="inferred from homology"/>
<dbReference type="Pfam" id="PF02133">
    <property type="entry name" value="Transp_cyt_pur"/>
    <property type="match status" value="1"/>
</dbReference>
<evidence type="ECO:0000313" key="8">
    <source>
        <dbReference type="EMBL" id="CAK5272607.1"/>
    </source>
</evidence>
<feature type="transmembrane region" description="Helical" evidence="7">
    <location>
        <begin position="500"/>
        <end position="519"/>
    </location>
</feature>
<feature type="transmembrane region" description="Helical" evidence="7">
    <location>
        <begin position="76"/>
        <end position="96"/>
    </location>
</feature>
<comment type="subcellular location">
    <subcellularLocation>
        <location evidence="1">Membrane</location>
        <topology evidence="1">Multi-pass membrane protein</topology>
    </subcellularLocation>
</comment>
<evidence type="ECO:0000256" key="6">
    <source>
        <dbReference type="SAM" id="MobiDB-lite"/>
    </source>
</evidence>
<keyword evidence="5 7" id="KW-0472">Membrane</keyword>
<dbReference type="PANTHER" id="PTHR30618">
    <property type="entry name" value="NCS1 FAMILY PURINE/PYRIMIDINE TRANSPORTER"/>
    <property type="match status" value="1"/>
</dbReference>
<accession>A0AAD2K0T1</accession>